<evidence type="ECO:0000313" key="3">
    <source>
        <dbReference type="Proteomes" id="UP000320184"/>
    </source>
</evidence>
<dbReference type="InterPro" id="IPR025965">
    <property type="entry name" value="FlgD/Vpr_Ig-like"/>
</dbReference>
<protein>
    <submittedName>
        <fullName evidence="2">T9SS type A sorting domain-containing protein</fullName>
    </submittedName>
</protein>
<sequence length="165" mass="17729">TITLKVRLSQLNAFANPDIVPGSVLCGLRGQSLEPGFEPAGNRHPLRDHTRGGGTFTMPSCGLLAVNDEPRTGHTEFVGPPVPNPALRSTSVEFRIARAGFAELAVFDLSGRRVRTIQAGPLAPGLYTRSWDGRTDRFADAPAGMYFCVLNTPEGVVSERVALTR</sequence>
<feature type="non-terminal residue" evidence="2">
    <location>
        <position position="1"/>
    </location>
</feature>
<evidence type="ECO:0000313" key="2">
    <source>
        <dbReference type="EMBL" id="TMQ49324.1"/>
    </source>
</evidence>
<dbReference type="Proteomes" id="UP000320184">
    <property type="component" value="Unassembled WGS sequence"/>
</dbReference>
<organism evidence="2 3">
    <name type="scientific">Eiseniibacteriota bacterium</name>
    <dbReference type="NCBI Taxonomy" id="2212470"/>
    <lineage>
        <taxon>Bacteria</taxon>
        <taxon>Candidatus Eiseniibacteriota</taxon>
    </lineage>
</organism>
<dbReference type="EMBL" id="VBOT01000124">
    <property type="protein sequence ID" value="TMQ49324.1"/>
    <property type="molecule type" value="Genomic_DNA"/>
</dbReference>
<feature type="domain" description="FlgD/Vpr Ig-like" evidence="1">
    <location>
        <begin position="98"/>
        <end position="146"/>
    </location>
</feature>
<evidence type="ECO:0000259" key="1">
    <source>
        <dbReference type="Pfam" id="PF13860"/>
    </source>
</evidence>
<dbReference type="InterPro" id="IPR026444">
    <property type="entry name" value="Secre_tail"/>
</dbReference>
<dbReference type="Gene3D" id="2.60.40.4070">
    <property type="match status" value="1"/>
</dbReference>
<dbReference type="NCBIfam" id="TIGR04183">
    <property type="entry name" value="Por_Secre_tail"/>
    <property type="match status" value="1"/>
</dbReference>
<comment type="caution">
    <text evidence="2">The sequence shown here is derived from an EMBL/GenBank/DDBJ whole genome shotgun (WGS) entry which is preliminary data.</text>
</comment>
<dbReference type="AlphaFoldDB" id="A0A538SD81"/>
<proteinExistence type="predicted"/>
<accession>A0A538SD81</accession>
<reference evidence="2 3" key="1">
    <citation type="journal article" date="2019" name="Nat. Microbiol.">
        <title>Mediterranean grassland soil C-N compound turnover is dependent on rainfall and depth, and is mediated by genomically divergent microorganisms.</title>
        <authorList>
            <person name="Diamond S."/>
            <person name="Andeer P.F."/>
            <person name="Li Z."/>
            <person name="Crits-Christoph A."/>
            <person name="Burstein D."/>
            <person name="Anantharaman K."/>
            <person name="Lane K.R."/>
            <person name="Thomas B.C."/>
            <person name="Pan C."/>
            <person name="Northen T.R."/>
            <person name="Banfield J.F."/>
        </authorList>
    </citation>
    <scope>NUCLEOTIDE SEQUENCE [LARGE SCALE GENOMIC DNA]</scope>
    <source>
        <strain evidence="2">WS_3</strain>
    </source>
</reference>
<dbReference type="Pfam" id="PF13860">
    <property type="entry name" value="FlgD_ig"/>
    <property type="match status" value="1"/>
</dbReference>
<gene>
    <name evidence="2" type="ORF">E6K73_10065</name>
</gene>
<name>A0A538SD81_UNCEI</name>